<evidence type="ECO:0000256" key="1">
    <source>
        <dbReference type="SAM" id="SignalP"/>
    </source>
</evidence>
<dbReference type="Pfam" id="PF01674">
    <property type="entry name" value="Lipase_2"/>
    <property type="match status" value="1"/>
</dbReference>
<evidence type="ECO:0000313" key="5">
    <source>
        <dbReference type="Proteomes" id="UP000260457"/>
    </source>
</evidence>
<keyword evidence="5" id="KW-1185">Reference proteome</keyword>
<dbReference type="RefSeq" id="WP_056524548.1">
    <property type="nucleotide sequence ID" value="NZ_CP030926.1"/>
</dbReference>
<dbReference type="PANTHER" id="PTHR32015:SF1">
    <property type="entry name" value="LIPASE"/>
    <property type="match status" value="1"/>
</dbReference>
<sequence length="213" mass="22799">MKNKRLLLSIIACMAIIFSVVTIQPSDSKAQTNSHDPVIFIHGAGGNSSNFNSIKNYLKAQGWSDNELYAIEMVDKSGNSLNNARQLAPYVDEVLKKTGKSKVDIIGHSAGGINTLTYILLNGGGSKVNDVVTLGSPNKFVTSKAPVGTDPTRKIRYTSIYSTNDYVVPTSLSILQGAKNVQISGVDHVGMLWNSKVNELIKEGLNGGGTNTN</sequence>
<keyword evidence="2" id="KW-0378">Hydrolase</keyword>
<dbReference type="AlphaFoldDB" id="A0AAX0S1U3"/>
<dbReference type="PANTHER" id="PTHR32015">
    <property type="entry name" value="FASTING INDUCED LIPASE"/>
    <property type="match status" value="1"/>
</dbReference>
<accession>A0AAX0S1U3</accession>
<dbReference type="Proteomes" id="UP000260457">
    <property type="component" value="Chromosome"/>
</dbReference>
<dbReference type="Gene3D" id="3.40.50.1820">
    <property type="entry name" value="alpha/beta hydrolase"/>
    <property type="match status" value="1"/>
</dbReference>
<keyword evidence="1" id="KW-0732">Signal</keyword>
<dbReference type="EMBL" id="NUEQ01000034">
    <property type="protein sequence ID" value="PEJ30306.1"/>
    <property type="molecule type" value="Genomic_DNA"/>
</dbReference>
<gene>
    <name evidence="3" type="ORF">CN689_21285</name>
    <name evidence="2" type="ORF">DTO10_09885</name>
</gene>
<dbReference type="KEGG" id="pbut:DTO10_09885"/>
<reference evidence="3 4" key="1">
    <citation type="submission" date="2017-09" db="EMBL/GenBank/DDBJ databases">
        <title>Large-scale bioinformatics analysis of Bacillus genomes uncovers conserved roles of natural products in bacterial physiology.</title>
        <authorList>
            <consortium name="Agbiome Team Llc"/>
            <person name="Bleich R.M."/>
            <person name="Kirk G.J."/>
            <person name="Santa Maria K.C."/>
            <person name="Allen S.E."/>
            <person name="Farag S."/>
            <person name="Shank E.A."/>
            <person name="Bowers A."/>
        </authorList>
    </citation>
    <scope>NUCLEOTIDE SEQUENCE [LARGE SCALE GENOMIC DNA]</scope>
    <source>
        <strain evidence="3 4">AFS003229</strain>
    </source>
</reference>
<dbReference type="InterPro" id="IPR002918">
    <property type="entry name" value="Lipase_EstA/Esterase_EstB"/>
</dbReference>
<dbReference type="EMBL" id="CP030926">
    <property type="protein sequence ID" value="AXN38692.1"/>
    <property type="molecule type" value="Genomic_DNA"/>
</dbReference>
<name>A0AAX0S1U3_9BACI</name>
<reference evidence="2 5" key="2">
    <citation type="submission" date="2018-07" db="EMBL/GenBank/DDBJ databases">
        <title>The molecular basis for the intramolecular migration of carboxyl group in the catabolism of para-hydroxybenzoate via gentisate.</title>
        <authorList>
            <person name="Zhao H."/>
            <person name="Xu Y."/>
            <person name="Lin S."/>
            <person name="Spain J.C."/>
            <person name="Zhou N.-Y."/>
        </authorList>
    </citation>
    <scope>NUCLEOTIDE SEQUENCE [LARGE SCALE GENOMIC DNA]</scope>
    <source>
        <strain evidence="2 5">PHB-7a</strain>
    </source>
</reference>
<evidence type="ECO:0000313" key="2">
    <source>
        <dbReference type="EMBL" id="AXN38692.1"/>
    </source>
</evidence>
<dbReference type="InterPro" id="IPR029058">
    <property type="entry name" value="AB_hydrolase_fold"/>
</dbReference>
<dbReference type="GO" id="GO:0016042">
    <property type="term" value="P:lipid catabolic process"/>
    <property type="evidence" value="ECO:0007669"/>
    <property type="project" value="InterPro"/>
</dbReference>
<dbReference type="SUPFAM" id="SSF53474">
    <property type="entry name" value="alpha/beta-Hydrolases"/>
    <property type="match status" value="1"/>
</dbReference>
<feature type="signal peptide" evidence="1">
    <location>
        <begin position="1"/>
        <end position="23"/>
    </location>
</feature>
<evidence type="ECO:0000313" key="4">
    <source>
        <dbReference type="Proteomes" id="UP000220106"/>
    </source>
</evidence>
<organism evidence="3 4">
    <name type="scientific">Peribacillus butanolivorans</name>
    <dbReference type="NCBI Taxonomy" id="421767"/>
    <lineage>
        <taxon>Bacteria</taxon>
        <taxon>Bacillati</taxon>
        <taxon>Bacillota</taxon>
        <taxon>Bacilli</taxon>
        <taxon>Bacillales</taxon>
        <taxon>Bacillaceae</taxon>
        <taxon>Peribacillus</taxon>
    </lineage>
</organism>
<protein>
    <submittedName>
        <fullName evidence="2">Alpha/beta fold hydrolase</fullName>
    </submittedName>
    <submittedName>
        <fullName evidence="3">Esterase</fullName>
    </submittedName>
</protein>
<evidence type="ECO:0000313" key="3">
    <source>
        <dbReference type="EMBL" id="PEJ30306.1"/>
    </source>
</evidence>
<proteinExistence type="predicted"/>
<feature type="chain" id="PRO_5043544540" evidence="1">
    <location>
        <begin position="24"/>
        <end position="213"/>
    </location>
</feature>
<dbReference type="GO" id="GO:0016298">
    <property type="term" value="F:lipase activity"/>
    <property type="evidence" value="ECO:0007669"/>
    <property type="project" value="TreeGrafter"/>
</dbReference>
<dbReference type="Proteomes" id="UP000220106">
    <property type="component" value="Unassembled WGS sequence"/>
</dbReference>